<reference evidence="1" key="1">
    <citation type="submission" date="2020-04" db="EMBL/GenBank/DDBJ databases">
        <authorList>
            <person name="Chiriac C."/>
            <person name="Salcher M."/>
            <person name="Ghai R."/>
            <person name="Kavagutti S V."/>
        </authorList>
    </citation>
    <scope>NUCLEOTIDE SEQUENCE</scope>
</reference>
<dbReference type="EMBL" id="LR796346">
    <property type="protein sequence ID" value="CAB4138669.1"/>
    <property type="molecule type" value="Genomic_DNA"/>
</dbReference>
<name>A0A6J5M455_9CAUD</name>
<sequence length="162" mass="18989">MRIEITREEEFICHEAAIHLARNNPDYWTTRQGHFTREKTIHDLIAQDAESIASEWVVAKYLELPFDPFEQKGKRKADVGANFEVRWTKYDGGQLIVHEYDRPNDMAILVTGKSPRYFIAGWIPIAVAKKDRYRSSSQPNWWVSQINLRPIEMLRKTNNGQD</sequence>
<organism evidence="1">
    <name type="scientific">uncultured Caudovirales phage</name>
    <dbReference type="NCBI Taxonomy" id="2100421"/>
    <lineage>
        <taxon>Viruses</taxon>
        <taxon>Duplodnaviria</taxon>
        <taxon>Heunggongvirae</taxon>
        <taxon>Uroviricota</taxon>
        <taxon>Caudoviricetes</taxon>
        <taxon>Peduoviridae</taxon>
        <taxon>Maltschvirus</taxon>
        <taxon>Maltschvirus maltsch</taxon>
    </lineage>
</organism>
<accession>A0A6J5M455</accession>
<evidence type="ECO:0000313" key="1">
    <source>
        <dbReference type="EMBL" id="CAB4138669.1"/>
    </source>
</evidence>
<proteinExistence type="predicted"/>
<protein>
    <submittedName>
        <fullName evidence="1">Uncharacterized protein</fullName>
    </submittedName>
</protein>
<gene>
    <name evidence="1" type="ORF">UFOVP334_12</name>
</gene>